<dbReference type="PROSITE" id="PS00178">
    <property type="entry name" value="AA_TRNA_LIGASE_I"/>
    <property type="match status" value="1"/>
</dbReference>
<keyword evidence="4 11" id="KW-0436">Ligase</keyword>
<name>A0A2W2BEE6_9BACT</name>
<gene>
    <name evidence="11" type="primary">valS</name>
    <name evidence="15" type="ORF">DN068_15770</name>
</gene>
<keyword evidence="9 11" id="KW-0030">Aminoacyl-tRNA synthetase</keyword>
<dbReference type="InterPro" id="IPR033705">
    <property type="entry name" value="Anticodon_Ia_Val"/>
</dbReference>
<dbReference type="GO" id="GO:0004832">
    <property type="term" value="F:valine-tRNA ligase activity"/>
    <property type="evidence" value="ECO:0007669"/>
    <property type="project" value="UniProtKB-UniRule"/>
</dbReference>
<dbReference type="GO" id="GO:0006438">
    <property type="term" value="P:valyl-tRNA aminoacylation"/>
    <property type="evidence" value="ECO:0007669"/>
    <property type="project" value="UniProtKB-UniRule"/>
</dbReference>
<sequence>MELSKNFQHRESELQWYEHWNQAGYFHSVPDERPAYTIVMPPPNVTGVLHMGHALNNTVQDVLIRRAKMQGFNTCWVPGTDHASIATEAKVVAMLREKGIDKKDLSRDEFLKYAWEWKEKYGGIILQQLKKLGCALDWDRTHFTMDKDYYAAVIRVFLDLYNKGLIYRGVKMINWDPRAKTALSDEEVIFKQTNSKLYYVQYRLDTEREEYITIATVRPETILGDTAICVHPNDPRYAHLKGKFAFVPLINRRIPIIFDEYIDMEFGTGALKVTPAHDLNDYNLGLKHNLPVIDTLNDDGTMSEAATLYIGEDRFAVRKKIVVALKESGNLIKEEEYTNQVGHSERTDAVIEPRLSMQWWCKMEDLAKPALEAVMEDDIAFYPAKFKNLYRHWMGNIKDWCISRQLWWGHRIPAWYTPDNKMTVAATLEEAFAELSKSDASLTIDQIRQEDDCLDTWFSSWLWPMEVFGWNENPNNADLQYYYPTSTLVTAPEIIFFWVARMIMSGYEYMGKKPFDKVYFTGIVRDKQGRKMSKSLGNSPDLLALIDDFGADAVRFSVMISSPAGNDLLFDESQLEQGRNFSNKIWNAMKLVKGWEERVSDETSDEYAQFAIHWMEQRIAETGVELEAMFKDFRLSEALKTIYTLIWNDFCSWYLEWVKPGFEQPVSAKVFDKTISIFEQLLQLLHPYMPFVTEEIYHLLRGRKMGDDLMPLAMPAYNTDNATILKQGAMLQDVITSVRDARNKNQFKPKDQIILSVDTQHKDFYNATLDILQRQVNAEEIKFTSEQPASSIAVVVNTDKLYIEAFGKVIDFGVQKEQLAKDLEYLKGFLASVDKKLSNERFVSNAKPEIIEAERKKQSDAQAKIKVLEESLSSL</sequence>
<evidence type="ECO:0000256" key="4">
    <source>
        <dbReference type="ARBA" id="ARBA00022598"/>
    </source>
</evidence>
<dbReference type="Gene3D" id="3.40.50.620">
    <property type="entry name" value="HUPs"/>
    <property type="match status" value="2"/>
</dbReference>
<dbReference type="NCBIfam" id="NF004349">
    <property type="entry name" value="PRK05729.1"/>
    <property type="match status" value="1"/>
</dbReference>
<dbReference type="OrthoDB" id="9810365at2"/>
<evidence type="ECO:0000256" key="9">
    <source>
        <dbReference type="ARBA" id="ARBA00023146"/>
    </source>
</evidence>
<comment type="domain">
    <text evidence="11">The C-terminal coiled-coil domain is crucial for aminoacylation activity.</text>
</comment>
<evidence type="ECO:0000256" key="3">
    <source>
        <dbReference type="ARBA" id="ARBA00022490"/>
    </source>
</evidence>
<dbReference type="InterPro" id="IPR002300">
    <property type="entry name" value="aa-tRNA-synth_Ia"/>
</dbReference>
<dbReference type="Pfam" id="PF00133">
    <property type="entry name" value="tRNA-synt_1"/>
    <property type="match status" value="1"/>
</dbReference>
<dbReference type="FunFam" id="3.90.740.10:FF:000010">
    <property type="entry name" value="Valine--tRNA ligase"/>
    <property type="match status" value="1"/>
</dbReference>
<evidence type="ECO:0000256" key="6">
    <source>
        <dbReference type="ARBA" id="ARBA00022840"/>
    </source>
</evidence>
<dbReference type="GO" id="GO:0002161">
    <property type="term" value="F:aminoacyl-tRNA deacylase activity"/>
    <property type="evidence" value="ECO:0007669"/>
    <property type="project" value="InterPro"/>
</dbReference>
<dbReference type="PRINTS" id="PR00986">
    <property type="entry name" value="TRNASYNTHVAL"/>
</dbReference>
<dbReference type="InterPro" id="IPR019499">
    <property type="entry name" value="Val-tRNA_synth_tRNA-bd"/>
</dbReference>
<keyword evidence="8 11" id="KW-0175">Coiled coil</keyword>
<keyword evidence="16" id="KW-1185">Reference proteome</keyword>
<comment type="similarity">
    <text evidence="11">Belongs to the class-I aminoacyl-tRNA synthetase family. ValS type 1 subfamily.</text>
</comment>
<organism evidence="15 16">
    <name type="scientific">Taibaiella soli</name>
    <dbReference type="NCBI Taxonomy" id="1649169"/>
    <lineage>
        <taxon>Bacteria</taxon>
        <taxon>Pseudomonadati</taxon>
        <taxon>Bacteroidota</taxon>
        <taxon>Chitinophagia</taxon>
        <taxon>Chitinophagales</taxon>
        <taxon>Chitinophagaceae</taxon>
        <taxon>Taibaiella</taxon>
    </lineage>
</organism>
<comment type="subcellular location">
    <subcellularLocation>
        <location evidence="1 11">Cytoplasm</location>
    </subcellularLocation>
</comment>
<evidence type="ECO:0000259" key="13">
    <source>
        <dbReference type="Pfam" id="PF08264"/>
    </source>
</evidence>
<dbReference type="Gene3D" id="3.90.740.10">
    <property type="entry name" value="Valyl/Leucyl/Isoleucyl-tRNA synthetase, editing domain"/>
    <property type="match status" value="1"/>
</dbReference>
<feature type="short sequence motif" description="'KMSKS' region" evidence="11">
    <location>
        <begin position="531"/>
        <end position="535"/>
    </location>
</feature>
<dbReference type="SUPFAM" id="SSF50677">
    <property type="entry name" value="ValRS/IleRS/LeuRS editing domain"/>
    <property type="match status" value="1"/>
</dbReference>
<feature type="domain" description="Aminoacyl-tRNA synthetase class Ia" evidence="12">
    <location>
        <begin position="15"/>
        <end position="569"/>
    </location>
</feature>
<dbReference type="FunFam" id="3.40.50.620:FF:000032">
    <property type="entry name" value="Valine--tRNA ligase"/>
    <property type="match status" value="1"/>
</dbReference>
<dbReference type="InterPro" id="IPR013155">
    <property type="entry name" value="M/V/L/I-tRNA-synth_anticd-bd"/>
</dbReference>
<evidence type="ECO:0000256" key="2">
    <source>
        <dbReference type="ARBA" id="ARBA00011245"/>
    </source>
</evidence>
<feature type="short sequence motif" description="'HIGH' region" evidence="11">
    <location>
        <begin position="43"/>
        <end position="53"/>
    </location>
</feature>
<dbReference type="SUPFAM" id="SSF47323">
    <property type="entry name" value="Anticodon-binding domain of a subclass of class I aminoacyl-tRNA synthetases"/>
    <property type="match status" value="1"/>
</dbReference>
<dbReference type="GO" id="GO:0005524">
    <property type="term" value="F:ATP binding"/>
    <property type="evidence" value="ECO:0007669"/>
    <property type="project" value="UniProtKB-UniRule"/>
</dbReference>
<evidence type="ECO:0000256" key="5">
    <source>
        <dbReference type="ARBA" id="ARBA00022741"/>
    </source>
</evidence>
<dbReference type="InterPro" id="IPR014729">
    <property type="entry name" value="Rossmann-like_a/b/a_fold"/>
</dbReference>
<evidence type="ECO:0000256" key="11">
    <source>
        <dbReference type="HAMAP-Rule" id="MF_02004"/>
    </source>
</evidence>
<dbReference type="RefSeq" id="WP_110999908.1">
    <property type="nucleotide sequence ID" value="NZ_QKTW01000021.1"/>
</dbReference>
<comment type="subunit">
    <text evidence="2 11">Monomer.</text>
</comment>
<feature type="domain" description="Methionyl/Valyl/Leucyl/Isoleucyl-tRNA synthetase anticodon-binding" evidence="13">
    <location>
        <begin position="613"/>
        <end position="752"/>
    </location>
</feature>
<dbReference type="InterPro" id="IPR002303">
    <property type="entry name" value="Valyl-tRNA_ligase"/>
</dbReference>
<dbReference type="SUPFAM" id="SSF46589">
    <property type="entry name" value="tRNA-binding arm"/>
    <property type="match status" value="1"/>
</dbReference>
<keyword evidence="3 11" id="KW-0963">Cytoplasm</keyword>
<feature type="domain" description="Valyl-tRNA synthetase tRNA-binding arm" evidence="14">
    <location>
        <begin position="815"/>
        <end position="875"/>
    </location>
</feature>
<keyword evidence="6 11" id="KW-0067">ATP-binding</keyword>
<evidence type="ECO:0000259" key="12">
    <source>
        <dbReference type="Pfam" id="PF00133"/>
    </source>
</evidence>
<reference evidence="15 16" key="1">
    <citation type="submission" date="2018-06" db="EMBL/GenBank/DDBJ databases">
        <title>Mucibacter soli gen. nov., sp. nov., a new member of the family Chitinophagaceae producing mucin.</title>
        <authorList>
            <person name="Kim M.-K."/>
            <person name="Park S."/>
            <person name="Kim T.-S."/>
            <person name="Joung Y."/>
            <person name="Han J.-H."/>
            <person name="Kim S.B."/>
        </authorList>
    </citation>
    <scope>NUCLEOTIDE SEQUENCE [LARGE SCALE GENOMIC DNA]</scope>
    <source>
        <strain evidence="15 16">R1-15</strain>
    </source>
</reference>
<accession>A0A2W2BEE6</accession>
<dbReference type="Proteomes" id="UP000248745">
    <property type="component" value="Unassembled WGS sequence"/>
</dbReference>
<dbReference type="Pfam" id="PF08264">
    <property type="entry name" value="Anticodon_1"/>
    <property type="match status" value="1"/>
</dbReference>
<dbReference type="EMBL" id="QKTW01000021">
    <property type="protein sequence ID" value="PZF71966.1"/>
    <property type="molecule type" value="Genomic_DNA"/>
</dbReference>
<comment type="function">
    <text evidence="11">Catalyzes the attachment of valine to tRNA(Val). As ValRS can inadvertently accommodate and process structurally similar amino acids such as threonine, to avoid such errors, it has a 'posttransfer' editing activity that hydrolyzes mischarged Thr-tRNA(Val) in a tRNA-dependent manner.</text>
</comment>
<keyword evidence="7 11" id="KW-0648">Protein biosynthesis</keyword>
<dbReference type="Gene3D" id="1.10.287.380">
    <property type="entry name" value="Valyl-tRNA synthetase, C-terminal domain"/>
    <property type="match status" value="1"/>
</dbReference>
<evidence type="ECO:0000256" key="10">
    <source>
        <dbReference type="ARBA" id="ARBA00047552"/>
    </source>
</evidence>
<dbReference type="CDD" id="cd00817">
    <property type="entry name" value="ValRS_core"/>
    <property type="match status" value="1"/>
</dbReference>
<dbReference type="GO" id="GO:0005829">
    <property type="term" value="C:cytosol"/>
    <property type="evidence" value="ECO:0007669"/>
    <property type="project" value="TreeGrafter"/>
</dbReference>
<keyword evidence="5 11" id="KW-0547">Nucleotide-binding</keyword>
<dbReference type="EC" id="6.1.1.9" evidence="11"/>
<protein>
    <recommendedName>
        <fullName evidence="11">Valine--tRNA ligase</fullName>
        <ecNumber evidence="11">6.1.1.9</ecNumber>
    </recommendedName>
    <alternativeName>
        <fullName evidence="11">Valyl-tRNA synthetase</fullName>
        <shortName evidence="11">ValRS</shortName>
    </alternativeName>
</protein>
<evidence type="ECO:0000313" key="16">
    <source>
        <dbReference type="Proteomes" id="UP000248745"/>
    </source>
</evidence>
<feature type="binding site" evidence="11">
    <location>
        <position position="534"/>
    </location>
    <ligand>
        <name>ATP</name>
        <dbReference type="ChEBI" id="CHEBI:30616"/>
    </ligand>
</feature>
<dbReference type="HAMAP" id="MF_02004">
    <property type="entry name" value="Val_tRNA_synth_type1"/>
    <property type="match status" value="1"/>
</dbReference>
<dbReference type="PANTHER" id="PTHR11946:SF109">
    <property type="entry name" value="VALINE--TRNA LIGASE"/>
    <property type="match status" value="1"/>
</dbReference>
<evidence type="ECO:0000256" key="7">
    <source>
        <dbReference type="ARBA" id="ARBA00022917"/>
    </source>
</evidence>
<dbReference type="InterPro" id="IPR010978">
    <property type="entry name" value="tRNA-bd_arm"/>
</dbReference>
<dbReference type="CDD" id="cd07962">
    <property type="entry name" value="Anticodon_Ia_Val"/>
    <property type="match status" value="1"/>
</dbReference>
<evidence type="ECO:0000256" key="1">
    <source>
        <dbReference type="ARBA" id="ARBA00004496"/>
    </source>
</evidence>
<dbReference type="AlphaFoldDB" id="A0A2W2BEE6"/>
<comment type="domain">
    <text evidence="11">ValRS has two distinct active sites: one for aminoacylation and one for editing. The misactivated threonine is translocated from the active site to the editing site.</text>
</comment>
<dbReference type="InterPro" id="IPR037118">
    <property type="entry name" value="Val-tRNA_synth_C_sf"/>
</dbReference>
<dbReference type="Pfam" id="PF10458">
    <property type="entry name" value="Val_tRNA-synt_C"/>
    <property type="match status" value="1"/>
</dbReference>
<dbReference type="PANTHER" id="PTHR11946">
    <property type="entry name" value="VALYL-TRNA SYNTHETASES"/>
    <property type="match status" value="1"/>
</dbReference>
<proteinExistence type="inferred from homology"/>
<evidence type="ECO:0000259" key="14">
    <source>
        <dbReference type="Pfam" id="PF10458"/>
    </source>
</evidence>
<dbReference type="InterPro" id="IPR009080">
    <property type="entry name" value="tRNAsynth_Ia_anticodon-bd"/>
</dbReference>
<dbReference type="InterPro" id="IPR001412">
    <property type="entry name" value="aa-tRNA-synth_I_CS"/>
</dbReference>
<dbReference type="InterPro" id="IPR009008">
    <property type="entry name" value="Val/Leu/Ile-tRNA-synth_edit"/>
</dbReference>
<evidence type="ECO:0000313" key="15">
    <source>
        <dbReference type="EMBL" id="PZF71966.1"/>
    </source>
</evidence>
<comment type="caution">
    <text evidence="15">The sequence shown here is derived from an EMBL/GenBank/DDBJ whole genome shotgun (WGS) entry which is preliminary data.</text>
</comment>
<dbReference type="NCBIfam" id="TIGR00422">
    <property type="entry name" value="valS"/>
    <property type="match status" value="1"/>
</dbReference>
<dbReference type="SUPFAM" id="SSF52374">
    <property type="entry name" value="Nucleotidylyl transferase"/>
    <property type="match status" value="1"/>
</dbReference>
<evidence type="ECO:0000256" key="8">
    <source>
        <dbReference type="ARBA" id="ARBA00023054"/>
    </source>
</evidence>
<comment type="catalytic activity">
    <reaction evidence="10 11">
        <text>tRNA(Val) + L-valine + ATP = L-valyl-tRNA(Val) + AMP + diphosphate</text>
        <dbReference type="Rhea" id="RHEA:10704"/>
        <dbReference type="Rhea" id="RHEA-COMP:9672"/>
        <dbReference type="Rhea" id="RHEA-COMP:9708"/>
        <dbReference type="ChEBI" id="CHEBI:30616"/>
        <dbReference type="ChEBI" id="CHEBI:33019"/>
        <dbReference type="ChEBI" id="CHEBI:57762"/>
        <dbReference type="ChEBI" id="CHEBI:78442"/>
        <dbReference type="ChEBI" id="CHEBI:78537"/>
        <dbReference type="ChEBI" id="CHEBI:456215"/>
        <dbReference type="EC" id="6.1.1.9"/>
    </reaction>
</comment>
<dbReference type="Gene3D" id="1.10.730.10">
    <property type="entry name" value="Isoleucyl-tRNA Synthetase, Domain 1"/>
    <property type="match status" value="1"/>
</dbReference>